<proteinExistence type="predicted"/>
<evidence type="ECO:0000256" key="2">
    <source>
        <dbReference type="SAM" id="Phobius"/>
    </source>
</evidence>
<reference evidence="3" key="1">
    <citation type="submission" date="2023-10" db="EMBL/GenBank/DDBJ databases">
        <authorList>
            <person name="Hackl T."/>
        </authorList>
    </citation>
    <scope>NUCLEOTIDE SEQUENCE</scope>
</reference>
<evidence type="ECO:0000313" key="4">
    <source>
        <dbReference type="Proteomes" id="UP001295740"/>
    </source>
</evidence>
<evidence type="ECO:0000256" key="1">
    <source>
        <dbReference type="SAM" id="MobiDB-lite"/>
    </source>
</evidence>
<name>A0AAI8YG21_9PEZI</name>
<feature type="transmembrane region" description="Helical" evidence="2">
    <location>
        <begin position="79"/>
        <end position="104"/>
    </location>
</feature>
<gene>
    <name evidence="3" type="ORF">KHLLAP_LOCUS3872</name>
</gene>
<feature type="region of interest" description="Disordered" evidence="1">
    <location>
        <begin position="31"/>
        <end position="63"/>
    </location>
</feature>
<keyword evidence="2" id="KW-0472">Membrane</keyword>
<sequence length="107" mass="11437">MATENMRTEKMAQVAYPTAVHLGLYPATISSASSRNASPSPYPSTTFEDMNHPKTLTNPTQDLEAGGRLTTACRRISKALAIFLMIAGVVGLATSMFGLIYAAANQR</sequence>
<dbReference type="AlphaFoldDB" id="A0AAI8YG21"/>
<dbReference type="Proteomes" id="UP001295740">
    <property type="component" value="Unassembled WGS sequence"/>
</dbReference>
<accession>A0AAI8YG21</accession>
<protein>
    <submittedName>
        <fullName evidence="3">Uu.00g107980.m01.CDS01</fullName>
    </submittedName>
</protein>
<keyword evidence="2" id="KW-1133">Transmembrane helix</keyword>
<keyword evidence="4" id="KW-1185">Reference proteome</keyword>
<dbReference type="EMBL" id="CAUWAG010000006">
    <property type="protein sequence ID" value="CAJ2503404.1"/>
    <property type="molecule type" value="Genomic_DNA"/>
</dbReference>
<organism evidence="3 4">
    <name type="scientific">Anthostomella pinea</name>
    <dbReference type="NCBI Taxonomy" id="933095"/>
    <lineage>
        <taxon>Eukaryota</taxon>
        <taxon>Fungi</taxon>
        <taxon>Dikarya</taxon>
        <taxon>Ascomycota</taxon>
        <taxon>Pezizomycotina</taxon>
        <taxon>Sordariomycetes</taxon>
        <taxon>Xylariomycetidae</taxon>
        <taxon>Xylariales</taxon>
        <taxon>Xylariaceae</taxon>
        <taxon>Anthostomella</taxon>
    </lineage>
</organism>
<keyword evidence="2" id="KW-0812">Transmembrane</keyword>
<evidence type="ECO:0000313" key="3">
    <source>
        <dbReference type="EMBL" id="CAJ2503404.1"/>
    </source>
</evidence>
<comment type="caution">
    <text evidence="3">The sequence shown here is derived from an EMBL/GenBank/DDBJ whole genome shotgun (WGS) entry which is preliminary data.</text>
</comment>